<dbReference type="NCBIfam" id="TIGR02395">
    <property type="entry name" value="rpoN_sigma"/>
    <property type="match status" value="1"/>
</dbReference>
<dbReference type="InterPro" id="IPR038709">
    <property type="entry name" value="RpoN_core-bd_sf"/>
</dbReference>
<dbReference type="InterPro" id="IPR007046">
    <property type="entry name" value="RNA_pol_sigma_54_core-bd"/>
</dbReference>
<evidence type="ECO:0000256" key="1">
    <source>
        <dbReference type="ARBA" id="ARBA00008798"/>
    </source>
</evidence>
<proteinExistence type="inferred from homology"/>
<dbReference type="Pfam" id="PF04963">
    <property type="entry name" value="Sigma54_CBD"/>
    <property type="match status" value="1"/>
</dbReference>
<feature type="domain" description="RNA polymerase sigma factor 54 DNA-binding" evidence="9">
    <location>
        <begin position="272"/>
        <end position="431"/>
    </location>
</feature>
<evidence type="ECO:0000313" key="12">
    <source>
        <dbReference type="Proteomes" id="UP001164718"/>
    </source>
</evidence>
<keyword evidence="4" id="KW-0548">Nucleotidyltransferase</keyword>
<evidence type="ECO:0000256" key="7">
    <source>
        <dbReference type="ARBA" id="ARBA00023125"/>
    </source>
</evidence>
<dbReference type="GO" id="GO:0016987">
    <property type="term" value="F:sigma factor activity"/>
    <property type="evidence" value="ECO:0007669"/>
    <property type="project" value="UniProtKB-KW"/>
</dbReference>
<evidence type="ECO:0000259" key="10">
    <source>
        <dbReference type="Pfam" id="PF04963"/>
    </source>
</evidence>
<keyword evidence="5" id="KW-0805">Transcription regulation</keyword>
<gene>
    <name evidence="11" type="primary">rpoN</name>
    <name evidence="11" type="ORF">OE104_00515</name>
</gene>
<dbReference type="Pfam" id="PF00309">
    <property type="entry name" value="Sigma54_AID"/>
    <property type="match status" value="1"/>
</dbReference>
<evidence type="ECO:0000259" key="9">
    <source>
        <dbReference type="Pfam" id="PF04552"/>
    </source>
</evidence>
<dbReference type="EMBL" id="CP106878">
    <property type="protein sequence ID" value="WAA09901.1"/>
    <property type="molecule type" value="Genomic_DNA"/>
</dbReference>
<evidence type="ECO:0000256" key="5">
    <source>
        <dbReference type="ARBA" id="ARBA00023015"/>
    </source>
</evidence>
<dbReference type="KEGG" id="faf:OE104_00515"/>
<organism evidence="11 12">
    <name type="scientific">Fervidibacillus albus</name>
    <dbReference type="NCBI Taxonomy" id="2980026"/>
    <lineage>
        <taxon>Bacteria</taxon>
        <taxon>Bacillati</taxon>
        <taxon>Bacillota</taxon>
        <taxon>Bacilli</taxon>
        <taxon>Bacillales</taxon>
        <taxon>Bacillaceae</taxon>
        <taxon>Fervidibacillus</taxon>
    </lineage>
</organism>
<dbReference type="AlphaFoldDB" id="A0A9E8RVV6"/>
<dbReference type="Proteomes" id="UP001164718">
    <property type="component" value="Chromosome"/>
</dbReference>
<dbReference type="GO" id="GO:0000428">
    <property type="term" value="C:DNA-directed RNA polymerase complex"/>
    <property type="evidence" value="ECO:0007669"/>
    <property type="project" value="UniProtKB-KW"/>
</dbReference>
<evidence type="ECO:0000256" key="6">
    <source>
        <dbReference type="ARBA" id="ARBA00023082"/>
    </source>
</evidence>
<keyword evidence="2" id="KW-0240">DNA-directed RNA polymerase</keyword>
<dbReference type="PIRSF" id="PIRSF000774">
    <property type="entry name" value="RpoN"/>
    <property type="match status" value="1"/>
</dbReference>
<name>A0A9E8RVV6_9BACI</name>
<dbReference type="InterPro" id="IPR007634">
    <property type="entry name" value="RNA_pol_sigma_54_DNA-bd"/>
</dbReference>
<dbReference type="RefSeq" id="WP_275417683.1">
    <property type="nucleotide sequence ID" value="NZ_CP106878.1"/>
</dbReference>
<protein>
    <submittedName>
        <fullName evidence="11">RNA polymerase factor sigma-54</fullName>
    </submittedName>
</protein>
<evidence type="ECO:0000256" key="8">
    <source>
        <dbReference type="ARBA" id="ARBA00023163"/>
    </source>
</evidence>
<reference evidence="11" key="1">
    <citation type="submission" date="2022-09" db="EMBL/GenBank/DDBJ databases">
        <title>Complete Genomes of Fervidibacillus albus and Fervidibacillus halotolerans isolated from tidal flat sediments.</title>
        <authorList>
            <person name="Kwon K.K."/>
            <person name="Yang S.-H."/>
            <person name="Park M.J."/>
            <person name="Oh H.-M."/>
        </authorList>
    </citation>
    <scope>NUCLEOTIDE SEQUENCE</scope>
    <source>
        <strain evidence="11">MEBiC13591</strain>
    </source>
</reference>
<dbReference type="PRINTS" id="PR00045">
    <property type="entry name" value="SIGMA54FCT"/>
</dbReference>
<evidence type="ECO:0000256" key="4">
    <source>
        <dbReference type="ARBA" id="ARBA00022695"/>
    </source>
</evidence>
<dbReference type="GO" id="GO:0006352">
    <property type="term" value="P:DNA-templated transcription initiation"/>
    <property type="evidence" value="ECO:0007669"/>
    <property type="project" value="InterPro"/>
</dbReference>
<evidence type="ECO:0000256" key="2">
    <source>
        <dbReference type="ARBA" id="ARBA00022478"/>
    </source>
</evidence>
<evidence type="ECO:0000313" key="11">
    <source>
        <dbReference type="EMBL" id="WAA09901.1"/>
    </source>
</evidence>
<dbReference type="PANTHER" id="PTHR32248">
    <property type="entry name" value="RNA POLYMERASE SIGMA-54 FACTOR"/>
    <property type="match status" value="1"/>
</dbReference>
<dbReference type="GO" id="GO:0001216">
    <property type="term" value="F:DNA-binding transcription activator activity"/>
    <property type="evidence" value="ECO:0007669"/>
    <property type="project" value="InterPro"/>
</dbReference>
<sequence length="433" mass="50776">MIGNHLLQQQTTQLHMTQNLIQAISLLQLPALDFVSYLEQLTIENPFIEVESSFHSPVNPDEFVKCNDARKTISMGGGPSLYDHLLEQLTFLPISERERKYIHFLILHIDENGYLDINIEEASAILGISTFEGERLLERIQQMDPPGVGARNLQECLLLQLKRKFPTSHPYINILSQYFTDFVNKKWKEIVRKEGTTYEQLQHLFDEVQQLNPKPGLMFSNEQTPYIIPDVSIEHRGGKWHFQLKEDRYYRLTFNDSYYERLAMTKGEEIREYIRKHVDQYYWIQKSIEQRRRTIVAVVKQIVDRQAPFLLGETDELVPMTMQDIADSIAVHESTVSRTVKNKYIRTPVKTLPMRQLFSQGVETGPFGKEIPTSYIKRQLVSIIEGENKKKPYSDQQLVHILKEKDIHISRRTVAKYREQLNIPPSLKRKRFD</sequence>
<keyword evidence="8" id="KW-0804">Transcription</keyword>
<accession>A0A9E8RVV6</accession>
<dbReference type="PANTHER" id="PTHR32248:SF4">
    <property type="entry name" value="RNA POLYMERASE SIGMA-54 FACTOR"/>
    <property type="match status" value="1"/>
</dbReference>
<dbReference type="PROSITE" id="PS00718">
    <property type="entry name" value="SIGMA54_2"/>
    <property type="match status" value="1"/>
</dbReference>
<dbReference type="InterPro" id="IPR000394">
    <property type="entry name" value="RNA_pol_sigma_54"/>
</dbReference>
<dbReference type="Gene3D" id="1.10.10.1330">
    <property type="entry name" value="RNA polymerase sigma-54 factor, core-binding domain"/>
    <property type="match status" value="1"/>
</dbReference>
<keyword evidence="12" id="KW-1185">Reference proteome</keyword>
<dbReference type="GO" id="GO:0003677">
    <property type="term" value="F:DNA binding"/>
    <property type="evidence" value="ECO:0007669"/>
    <property type="project" value="UniProtKB-KW"/>
</dbReference>
<keyword evidence="3" id="KW-0808">Transferase</keyword>
<comment type="similarity">
    <text evidence="1">Belongs to the sigma-54 factor family.</text>
</comment>
<evidence type="ECO:0000256" key="3">
    <source>
        <dbReference type="ARBA" id="ARBA00022679"/>
    </source>
</evidence>
<keyword evidence="6" id="KW-0731">Sigma factor</keyword>
<dbReference type="Pfam" id="PF04552">
    <property type="entry name" value="Sigma54_DBD"/>
    <property type="match status" value="1"/>
</dbReference>
<dbReference type="Gene3D" id="1.10.10.60">
    <property type="entry name" value="Homeodomain-like"/>
    <property type="match status" value="1"/>
</dbReference>
<keyword evidence="7" id="KW-0238">DNA-binding</keyword>
<dbReference type="PROSITE" id="PS00717">
    <property type="entry name" value="SIGMA54_1"/>
    <property type="match status" value="1"/>
</dbReference>
<dbReference type="PROSITE" id="PS50044">
    <property type="entry name" value="SIGMA54_3"/>
    <property type="match status" value="1"/>
</dbReference>
<feature type="domain" description="RNA polymerase sigma factor 54 core-binding" evidence="10">
    <location>
        <begin position="78"/>
        <end position="258"/>
    </location>
</feature>
<dbReference type="GO" id="GO:0016779">
    <property type="term" value="F:nucleotidyltransferase activity"/>
    <property type="evidence" value="ECO:0007669"/>
    <property type="project" value="UniProtKB-KW"/>
</dbReference>